<sequence>MENDYDAILAYEDGDGGDAEDEGSWRGTLRAGRRRRWRMIRNHGRRTNESAMEPGPSPSRDVGSEVRETDATSTDDENEGPRKRLKRNIGEILAADRFNILRN</sequence>
<name>A0AAD5QHL9_PARTN</name>
<accession>A0AAD5QHL9</accession>
<evidence type="ECO:0000256" key="1">
    <source>
        <dbReference type="SAM" id="MobiDB-lite"/>
    </source>
</evidence>
<gene>
    <name evidence="2" type="ORF">KIN20_005558</name>
</gene>
<reference evidence="2" key="1">
    <citation type="submission" date="2021-06" db="EMBL/GenBank/DDBJ databases">
        <title>Parelaphostrongylus tenuis whole genome reference sequence.</title>
        <authorList>
            <person name="Garwood T.J."/>
            <person name="Larsen P.A."/>
            <person name="Fountain-Jones N.M."/>
            <person name="Garbe J.R."/>
            <person name="Macchietto M.G."/>
            <person name="Kania S.A."/>
            <person name="Gerhold R.W."/>
            <person name="Richards J.E."/>
            <person name="Wolf T.M."/>
        </authorList>
    </citation>
    <scope>NUCLEOTIDE SEQUENCE</scope>
    <source>
        <strain evidence="2">MNPRO001-30</strain>
        <tissue evidence="2">Meninges</tissue>
    </source>
</reference>
<organism evidence="2 3">
    <name type="scientific">Parelaphostrongylus tenuis</name>
    <name type="common">Meningeal worm</name>
    <dbReference type="NCBI Taxonomy" id="148309"/>
    <lineage>
        <taxon>Eukaryota</taxon>
        <taxon>Metazoa</taxon>
        <taxon>Ecdysozoa</taxon>
        <taxon>Nematoda</taxon>
        <taxon>Chromadorea</taxon>
        <taxon>Rhabditida</taxon>
        <taxon>Rhabditina</taxon>
        <taxon>Rhabditomorpha</taxon>
        <taxon>Strongyloidea</taxon>
        <taxon>Metastrongylidae</taxon>
        <taxon>Parelaphostrongylus</taxon>
    </lineage>
</organism>
<proteinExistence type="predicted"/>
<evidence type="ECO:0000313" key="3">
    <source>
        <dbReference type="Proteomes" id="UP001196413"/>
    </source>
</evidence>
<keyword evidence="3" id="KW-1185">Reference proteome</keyword>
<dbReference type="Proteomes" id="UP001196413">
    <property type="component" value="Unassembled WGS sequence"/>
</dbReference>
<evidence type="ECO:0000313" key="2">
    <source>
        <dbReference type="EMBL" id="KAJ1349884.1"/>
    </source>
</evidence>
<dbReference type="EMBL" id="JAHQIW010000769">
    <property type="protein sequence ID" value="KAJ1349884.1"/>
    <property type="molecule type" value="Genomic_DNA"/>
</dbReference>
<feature type="compositionally biased region" description="Acidic residues" evidence="1">
    <location>
        <begin position="12"/>
        <end position="22"/>
    </location>
</feature>
<feature type="region of interest" description="Disordered" evidence="1">
    <location>
        <begin position="1"/>
        <end position="25"/>
    </location>
</feature>
<comment type="caution">
    <text evidence="2">The sequence shown here is derived from an EMBL/GenBank/DDBJ whole genome shotgun (WGS) entry which is preliminary data.</text>
</comment>
<protein>
    <submittedName>
        <fullName evidence="2">Uncharacterized protein</fullName>
    </submittedName>
</protein>
<dbReference type="AlphaFoldDB" id="A0AAD5QHL9"/>
<feature type="region of interest" description="Disordered" evidence="1">
    <location>
        <begin position="41"/>
        <end position="86"/>
    </location>
</feature>